<dbReference type="GO" id="GO:0046872">
    <property type="term" value="F:metal ion binding"/>
    <property type="evidence" value="ECO:0007669"/>
    <property type="project" value="UniProtKB-KW"/>
</dbReference>
<evidence type="ECO:0000256" key="2">
    <source>
        <dbReference type="PIRSR" id="PIRSR006232-1"/>
    </source>
</evidence>
<protein>
    <submittedName>
        <fullName evidence="6">Quercetin 2,3-dioxygenase</fullName>
    </submittedName>
</protein>
<gene>
    <name evidence="6" type="ORF">A6A04_01970</name>
</gene>
<dbReference type="InterPro" id="IPR011051">
    <property type="entry name" value="RmlC_Cupin_sf"/>
</dbReference>
<keyword evidence="6" id="KW-0223">Dioxygenase</keyword>
<accession>A0A178MNE6</accession>
<dbReference type="Proteomes" id="UP000078428">
    <property type="component" value="Unassembled WGS sequence"/>
</dbReference>
<keyword evidence="2" id="KW-0479">Metal-binding</keyword>
<dbReference type="PIRSF" id="PIRSF006232">
    <property type="entry name" value="Pirin"/>
    <property type="match status" value="1"/>
</dbReference>
<feature type="binding site" evidence="2">
    <location>
        <position position="58"/>
    </location>
    <ligand>
        <name>Fe cation</name>
        <dbReference type="ChEBI" id="CHEBI:24875"/>
    </ligand>
</feature>
<evidence type="ECO:0000256" key="1">
    <source>
        <dbReference type="ARBA" id="ARBA00008416"/>
    </source>
</evidence>
<dbReference type="STRING" id="1285242.A6A04_01970"/>
<dbReference type="GO" id="GO:0051213">
    <property type="term" value="F:dioxygenase activity"/>
    <property type="evidence" value="ECO:0007669"/>
    <property type="project" value="UniProtKB-KW"/>
</dbReference>
<keyword evidence="7" id="KW-1185">Reference proteome</keyword>
<evidence type="ECO:0000313" key="7">
    <source>
        <dbReference type="Proteomes" id="UP000078428"/>
    </source>
</evidence>
<keyword evidence="2" id="KW-0408">Iron</keyword>
<feature type="domain" description="Pirin N-terminal" evidence="4">
    <location>
        <begin position="12"/>
        <end position="120"/>
    </location>
</feature>
<dbReference type="Gene3D" id="2.60.120.10">
    <property type="entry name" value="Jelly Rolls"/>
    <property type="match status" value="2"/>
</dbReference>
<comment type="similarity">
    <text evidence="1 3">Belongs to the pirin family.</text>
</comment>
<dbReference type="InterPro" id="IPR014710">
    <property type="entry name" value="RmlC-like_jellyroll"/>
</dbReference>
<evidence type="ECO:0000259" key="4">
    <source>
        <dbReference type="Pfam" id="PF02678"/>
    </source>
</evidence>
<dbReference type="EMBL" id="LWQT01000055">
    <property type="protein sequence ID" value="OAN50199.1"/>
    <property type="molecule type" value="Genomic_DNA"/>
</dbReference>
<dbReference type="PANTHER" id="PTHR43212">
    <property type="entry name" value="QUERCETIN 2,3-DIOXYGENASE"/>
    <property type="match status" value="1"/>
</dbReference>
<dbReference type="PANTHER" id="PTHR43212:SF3">
    <property type="entry name" value="QUERCETIN 2,3-DIOXYGENASE"/>
    <property type="match status" value="1"/>
</dbReference>
<feature type="domain" description="Quercetin 2,3-dioxygenase C-terminal cupin" evidence="5">
    <location>
        <begin position="147"/>
        <end position="232"/>
    </location>
</feature>
<dbReference type="RefSeq" id="WP_068492531.1">
    <property type="nucleotide sequence ID" value="NZ_LWQT01000055.1"/>
</dbReference>
<dbReference type="InterPro" id="IPR041602">
    <property type="entry name" value="Quercetinase_C"/>
</dbReference>
<dbReference type="Pfam" id="PF17954">
    <property type="entry name" value="Pirin_C_2"/>
    <property type="match status" value="1"/>
</dbReference>
<evidence type="ECO:0000313" key="6">
    <source>
        <dbReference type="EMBL" id="OAN50199.1"/>
    </source>
</evidence>
<proteinExistence type="inferred from homology"/>
<feature type="binding site" evidence="2">
    <location>
        <position position="102"/>
    </location>
    <ligand>
        <name>Fe cation</name>
        <dbReference type="ChEBI" id="CHEBI:24875"/>
    </ligand>
</feature>
<name>A0A178MNE6_9PROT</name>
<feature type="binding site" evidence="2">
    <location>
        <position position="60"/>
    </location>
    <ligand>
        <name>Fe cation</name>
        <dbReference type="ChEBI" id="CHEBI:24875"/>
    </ligand>
</feature>
<keyword evidence="6" id="KW-0560">Oxidoreductase</keyword>
<organism evidence="6 7">
    <name type="scientific">Paramagnetospirillum marisnigri</name>
    <dbReference type="NCBI Taxonomy" id="1285242"/>
    <lineage>
        <taxon>Bacteria</taxon>
        <taxon>Pseudomonadati</taxon>
        <taxon>Pseudomonadota</taxon>
        <taxon>Alphaproteobacteria</taxon>
        <taxon>Rhodospirillales</taxon>
        <taxon>Magnetospirillaceae</taxon>
        <taxon>Paramagnetospirillum</taxon>
    </lineage>
</organism>
<comment type="cofactor">
    <cofactor evidence="2">
        <name>Fe cation</name>
        <dbReference type="ChEBI" id="CHEBI:24875"/>
    </cofactor>
    <text evidence="2">Binds 1 Fe cation per subunit.</text>
</comment>
<sequence length="233" mass="25631">MTMTLRPADARFHGQHGWLDSRHSFSFAEFHDPNHMGFRALRVINDDWIAPGAGFPTHPHRDMEILTYVTEGGVEHQDSTGGHGITVRGDVQAMTAGTGVRHSEFNASATEPLRLLQIWILPEARSLTPGYRQARFDDADKRDRLRLIASRDGRDGSVVLHQDVAIYASVLSAGSSLGHSLAPGRGAWIQMVRGRIQANGTPLVQGDGAALEHMTEIMIQAEEDSEFLLFDLG</sequence>
<dbReference type="CDD" id="cd02910">
    <property type="entry name" value="cupin_Yhhw_N"/>
    <property type="match status" value="1"/>
</dbReference>
<dbReference type="InterPro" id="IPR003829">
    <property type="entry name" value="Pirin_N_dom"/>
</dbReference>
<evidence type="ECO:0000259" key="5">
    <source>
        <dbReference type="Pfam" id="PF17954"/>
    </source>
</evidence>
<dbReference type="OrthoDB" id="9780903at2"/>
<comment type="caution">
    <text evidence="6">The sequence shown here is derived from an EMBL/GenBank/DDBJ whole genome shotgun (WGS) entry which is preliminary data.</text>
</comment>
<evidence type="ECO:0000256" key="3">
    <source>
        <dbReference type="RuleBase" id="RU003457"/>
    </source>
</evidence>
<dbReference type="SUPFAM" id="SSF51182">
    <property type="entry name" value="RmlC-like cupins"/>
    <property type="match status" value="1"/>
</dbReference>
<dbReference type="InterPro" id="IPR012093">
    <property type="entry name" value="Pirin"/>
</dbReference>
<dbReference type="Pfam" id="PF02678">
    <property type="entry name" value="Pirin"/>
    <property type="match status" value="1"/>
</dbReference>
<feature type="binding site" evidence="2">
    <location>
        <position position="104"/>
    </location>
    <ligand>
        <name>Fe cation</name>
        <dbReference type="ChEBI" id="CHEBI:24875"/>
    </ligand>
</feature>
<reference evidence="6 7" key="1">
    <citation type="submission" date="2016-04" db="EMBL/GenBank/DDBJ databases">
        <title>Draft genome sequence of freshwater magnetotactic bacteria Magnetospirillum marisnigri SP-1 and Magnetospirillum moscoviense BB-1.</title>
        <authorList>
            <person name="Koziaeva V."/>
            <person name="Dziuba M.V."/>
            <person name="Ivanov T.M."/>
            <person name="Kuznetsov B."/>
            <person name="Grouzdev D.S."/>
        </authorList>
    </citation>
    <scope>NUCLEOTIDE SEQUENCE [LARGE SCALE GENOMIC DNA]</scope>
    <source>
        <strain evidence="6 7">SP-1</strain>
    </source>
</reference>
<dbReference type="AlphaFoldDB" id="A0A178MNE6"/>
<dbReference type="CDD" id="cd20311">
    <property type="entry name" value="cupin_Yhhw_C"/>
    <property type="match status" value="1"/>
</dbReference>